<reference evidence="4" key="1">
    <citation type="journal article" date="2023" name="Mol. Phylogenet. Evol.">
        <title>Genome-scale phylogeny and comparative genomics of the fungal order Sordariales.</title>
        <authorList>
            <person name="Hensen N."/>
            <person name="Bonometti L."/>
            <person name="Westerberg I."/>
            <person name="Brannstrom I.O."/>
            <person name="Guillou S."/>
            <person name="Cros-Aarteil S."/>
            <person name="Calhoun S."/>
            <person name="Haridas S."/>
            <person name="Kuo A."/>
            <person name="Mondo S."/>
            <person name="Pangilinan J."/>
            <person name="Riley R."/>
            <person name="LaButti K."/>
            <person name="Andreopoulos B."/>
            <person name="Lipzen A."/>
            <person name="Chen C."/>
            <person name="Yan M."/>
            <person name="Daum C."/>
            <person name="Ng V."/>
            <person name="Clum A."/>
            <person name="Steindorff A."/>
            <person name="Ohm R.A."/>
            <person name="Martin F."/>
            <person name="Silar P."/>
            <person name="Natvig D.O."/>
            <person name="Lalanne C."/>
            <person name="Gautier V."/>
            <person name="Ament-Velasquez S.L."/>
            <person name="Kruys A."/>
            <person name="Hutchinson M.I."/>
            <person name="Powell A.J."/>
            <person name="Barry K."/>
            <person name="Miller A.N."/>
            <person name="Grigoriev I.V."/>
            <person name="Debuchy R."/>
            <person name="Gladieux P."/>
            <person name="Hiltunen Thoren M."/>
            <person name="Johannesson H."/>
        </authorList>
    </citation>
    <scope>NUCLEOTIDE SEQUENCE</scope>
    <source>
        <strain evidence="4">PSN293</strain>
    </source>
</reference>
<dbReference type="Pfam" id="PF17172">
    <property type="entry name" value="GST_N_4"/>
    <property type="match status" value="1"/>
</dbReference>
<accession>A0AAN7B8S7</accession>
<dbReference type="Proteomes" id="UP001301769">
    <property type="component" value="Unassembled WGS sequence"/>
</dbReference>
<comment type="caution">
    <text evidence="4">The sequence shown here is derived from an EMBL/GenBank/DDBJ whole genome shotgun (WGS) entry which is preliminary data.</text>
</comment>
<reference evidence="4" key="2">
    <citation type="submission" date="2023-05" db="EMBL/GenBank/DDBJ databases">
        <authorList>
            <consortium name="Lawrence Berkeley National Laboratory"/>
            <person name="Steindorff A."/>
            <person name="Hensen N."/>
            <person name="Bonometti L."/>
            <person name="Westerberg I."/>
            <person name="Brannstrom I.O."/>
            <person name="Guillou S."/>
            <person name="Cros-Aarteil S."/>
            <person name="Calhoun S."/>
            <person name="Haridas S."/>
            <person name="Kuo A."/>
            <person name="Mondo S."/>
            <person name="Pangilinan J."/>
            <person name="Riley R."/>
            <person name="Labutti K."/>
            <person name="Andreopoulos B."/>
            <person name="Lipzen A."/>
            <person name="Chen C."/>
            <person name="Yanf M."/>
            <person name="Daum C."/>
            <person name="Ng V."/>
            <person name="Clum A."/>
            <person name="Ohm R."/>
            <person name="Martin F."/>
            <person name="Silar P."/>
            <person name="Natvig D."/>
            <person name="Lalanne C."/>
            <person name="Gautier V."/>
            <person name="Ament-Velasquez S.L."/>
            <person name="Kruys A."/>
            <person name="Hutchinson M.I."/>
            <person name="Powell A.J."/>
            <person name="Barry K."/>
            <person name="Miller A.N."/>
            <person name="Grigoriev I.V."/>
            <person name="Debuchy R."/>
            <person name="Gladieux P."/>
            <person name="Thoren M.H."/>
            <person name="Johannesson H."/>
        </authorList>
    </citation>
    <scope>NUCLEOTIDE SEQUENCE</scope>
    <source>
        <strain evidence="4">PSN293</strain>
    </source>
</reference>
<protein>
    <recommendedName>
        <fullName evidence="3">Thioredoxin-like fold domain-containing protein</fullName>
    </recommendedName>
</protein>
<name>A0AAN7B8S7_9PEZI</name>
<evidence type="ECO:0000259" key="3">
    <source>
        <dbReference type="Pfam" id="PF17172"/>
    </source>
</evidence>
<evidence type="ECO:0000313" key="5">
    <source>
        <dbReference type="Proteomes" id="UP001301769"/>
    </source>
</evidence>
<dbReference type="InterPro" id="IPR026928">
    <property type="entry name" value="FAX/IsoI-like"/>
</dbReference>
<proteinExistence type="inferred from homology"/>
<comment type="similarity">
    <text evidence="1">Belongs to the FAX family.</text>
</comment>
<dbReference type="GO" id="GO:0005737">
    <property type="term" value="C:cytoplasm"/>
    <property type="evidence" value="ECO:0007669"/>
    <property type="project" value="TreeGrafter"/>
</dbReference>
<dbReference type="InterPro" id="IPR050931">
    <property type="entry name" value="Mito_Protein_Transport_Metaxin"/>
</dbReference>
<dbReference type="PANTHER" id="PTHR12289:SF41">
    <property type="entry name" value="FAILED AXON CONNECTIONS-RELATED"/>
    <property type="match status" value="1"/>
</dbReference>
<dbReference type="InterPro" id="IPR040079">
    <property type="entry name" value="Glutathione_S-Trfase"/>
</dbReference>
<dbReference type="SFLD" id="SFLDS00019">
    <property type="entry name" value="Glutathione_Transferase_(cytos"/>
    <property type="match status" value="1"/>
</dbReference>
<dbReference type="CDD" id="cd03193">
    <property type="entry name" value="GST_C_Metaxin"/>
    <property type="match status" value="1"/>
</dbReference>
<evidence type="ECO:0000256" key="1">
    <source>
        <dbReference type="ARBA" id="ARBA00006475"/>
    </source>
</evidence>
<dbReference type="InterPro" id="IPR012336">
    <property type="entry name" value="Thioredoxin-like_fold"/>
</dbReference>
<keyword evidence="5" id="KW-1185">Reference proteome</keyword>
<evidence type="ECO:0000256" key="2">
    <source>
        <dbReference type="ARBA" id="ARBA00007409"/>
    </source>
</evidence>
<dbReference type="PANTHER" id="PTHR12289">
    <property type="entry name" value="METAXIN RELATED"/>
    <property type="match status" value="1"/>
</dbReference>
<gene>
    <name evidence="4" type="ORF">QBC37DRAFT_472767</name>
</gene>
<dbReference type="AlphaFoldDB" id="A0AAN7B8S7"/>
<organism evidence="4 5">
    <name type="scientific">Rhypophila decipiens</name>
    <dbReference type="NCBI Taxonomy" id="261697"/>
    <lineage>
        <taxon>Eukaryota</taxon>
        <taxon>Fungi</taxon>
        <taxon>Dikarya</taxon>
        <taxon>Ascomycota</taxon>
        <taxon>Pezizomycotina</taxon>
        <taxon>Sordariomycetes</taxon>
        <taxon>Sordariomycetidae</taxon>
        <taxon>Sordariales</taxon>
        <taxon>Naviculisporaceae</taxon>
        <taxon>Rhypophila</taxon>
    </lineage>
</organism>
<evidence type="ECO:0000313" key="4">
    <source>
        <dbReference type="EMBL" id="KAK4214282.1"/>
    </source>
</evidence>
<feature type="domain" description="Thioredoxin-like fold" evidence="3">
    <location>
        <begin position="26"/>
        <end position="123"/>
    </location>
</feature>
<dbReference type="EMBL" id="MU858096">
    <property type="protein sequence ID" value="KAK4214282.1"/>
    <property type="molecule type" value="Genomic_DNA"/>
</dbReference>
<dbReference type="SFLD" id="SFLDG01200">
    <property type="entry name" value="SUF1.1"/>
    <property type="match status" value="1"/>
</dbReference>
<comment type="similarity">
    <text evidence="2">Belongs to the GST superfamily.</text>
</comment>
<sequence length="264" mass="29298">MTASGTALRLVVYRNSPVAGKYGSSPFVNKLEARLRLAGVPYRAVFGSKKQAPRGKFPYVGFEDSDELLSDTTSIFRRLVDDGILPDLNANLTPTQKAQDLAVRALLEEKLYFFIVQERWIDNYYAMRPNALAGMPFLLQVVIGNIAYRTVKNALYYQGTGRLSAEEVRVLKQEAWENLAAILAEARINSQSAASQRSQGDPFWVLGGTQPTEADAVVYGFIIGNLVCEAGPESRKMVKSLPVLVEYAKRIHSQYFGDYTGLDV</sequence>
<dbReference type="SFLD" id="SFLDG01180">
    <property type="entry name" value="SUF1"/>
    <property type="match status" value="1"/>
</dbReference>